<dbReference type="EMBL" id="RWJN01000011">
    <property type="protein sequence ID" value="TCD70997.1"/>
    <property type="molecule type" value="Genomic_DNA"/>
</dbReference>
<evidence type="ECO:0000313" key="7">
    <source>
        <dbReference type="Proteomes" id="UP000292702"/>
    </source>
</evidence>
<reference evidence="6 7" key="1">
    <citation type="submission" date="2018-11" db="EMBL/GenBank/DDBJ databases">
        <title>Genome assembly of Steccherinum ochraceum LE-BIN_3174, the white-rot fungus of the Steccherinaceae family (The Residual Polyporoid clade, Polyporales, Basidiomycota).</title>
        <authorList>
            <person name="Fedorova T.V."/>
            <person name="Glazunova O.A."/>
            <person name="Landesman E.O."/>
            <person name="Moiseenko K.V."/>
            <person name="Psurtseva N.V."/>
            <person name="Savinova O.S."/>
            <person name="Shakhova N.V."/>
            <person name="Tyazhelova T.V."/>
            <person name="Vasina D.V."/>
        </authorList>
    </citation>
    <scope>NUCLEOTIDE SEQUENCE [LARGE SCALE GENOMIC DNA]</scope>
    <source>
        <strain evidence="6 7">LE-BIN_3174</strain>
    </source>
</reference>
<feature type="domain" description="MYND-type" evidence="5">
    <location>
        <begin position="59"/>
        <end position="103"/>
    </location>
</feature>
<dbReference type="InterPro" id="IPR027974">
    <property type="entry name" value="DUF4470"/>
</dbReference>
<evidence type="ECO:0000256" key="4">
    <source>
        <dbReference type="PROSITE-ProRule" id="PRU00134"/>
    </source>
</evidence>
<evidence type="ECO:0000256" key="1">
    <source>
        <dbReference type="ARBA" id="ARBA00022723"/>
    </source>
</evidence>
<keyword evidence="1" id="KW-0479">Metal-binding</keyword>
<dbReference type="PROSITE" id="PS50865">
    <property type="entry name" value="ZF_MYND_2"/>
    <property type="match status" value="1"/>
</dbReference>
<dbReference type="GO" id="GO:0008270">
    <property type="term" value="F:zinc ion binding"/>
    <property type="evidence" value="ECO:0007669"/>
    <property type="project" value="UniProtKB-KW"/>
</dbReference>
<dbReference type="AlphaFoldDB" id="A0A4V2MXQ1"/>
<proteinExistence type="predicted"/>
<gene>
    <name evidence="6" type="ORF">EIP91_000495</name>
</gene>
<dbReference type="Pfam" id="PF01753">
    <property type="entry name" value="zf-MYND"/>
    <property type="match status" value="1"/>
</dbReference>
<dbReference type="InterPro" id="IPR002893">
    <property type="entry name" value="Znf_MYND"/>
</dbReference>
<dbReference type="STRING" id="92696.A0A4V2MXQ1"/>
<keyword evidence="7" id="KW-1185">Reference proteome</keyword>
<dbReference type="Proteomes" id="UP000292702">
    <property type="component" value="Unassembled WGS sequence"/>
</dbReference>
<evidence type="ECO:0000256" key="2">
    <source>
        <dbReference type="ARBA" id="ARBA00022771"/>
    </source>
</evidence>
<comment type="caution">
    <text evidence="6">The sequence shown here is derived from an EMBL/GenBank/DDBJ whole genome shotgun (WGS) entry which is preliminary data.</text>
</comment>
<dbReference type="OrthoDB" id="2791063at2759"/>
<evidence type="ECO:0000313" key="6">
    <source>
        <dbReference type="EMBL" id="TCD70997.1"/>
    </source>
</evidence>
<dbReference type="SUPFAM" id="SSF144232">
    <property type="entry name" value="HIT/MYND zinc finger-like"/>
    <property type="match status" value="1"/>
</dbReference>
<accession>A0A4V2MXQ1</accession>
<evidence type="ECO:0000259" key="5">
    <source>
        <dbReference type="PROSITE" id="PS50865"/>
    </source>
</evidence>
<keyword evidence="3" id="KW-0862">Zinc</keyword>
<sequence length="605" mass="67261">MGSRGGFVNKIQPPTGLGFEGIAAKYFGASIPEAPPTPQAIVSIARESLKAHSLAKLPCANADAYKGRFCTNGGTSSCSACRLVAYCSTKCQKEHWSQHKAECMDRIRSADWKPVWIVEGRPPSFTGPPLPRVGRHHLWGNVPAYDILNIASNEQSFDQDFKICLPASGDLRNVILTINALPPDFDRQITIVVNDIDPYIVVRNMVLLSILGSSLDSADAANVALHSWYSACVPSEYLLVTAAIMADYTRSSPKPGRVKFTKNLGSRAVMECNVSDDTMLLMSCMFKSTYTVEDASQELHRVFFDRSRDDLHHRVYGRMEPSHRLAYLEYRRFGLVLPFGASSHLYNMPNRLLFSLDGRWLQDDSVTPLQSWNLPDVVAGGRKHGASRADLFGCLYFYLRDQLQSFAQRIKKFNITFHVSDFDASALAPKLSSGYFQDMGIPPSVRFDRVDVSNIVDVEYIGIPKVLDTWGPLLSSSPSATLVAYFMNWIIRQPGGNVDDADRSIVSAAMKRMYKDGRLPLATPPKQATFKFIKDAVDSLPIFLGLLITYHENSEAFQTYLNSHGMQSALRTNGLKLKTRHGIVPHLLTAPSTHFQCILMMKAGT</sequence>
<name>A0A4V2MXQ1_9APHY</name>
<evidence type="ECO:0000256" key="3">
    <source>
        <dbReference type="ARBA" id="ARBA00022833"/>
    </source>
</evidence>
<organism evidence="6 7">
    <name type="scientific">Steccherinum ochraceum</name>
    <dbReference type="NCBI Taxonomy" id="92696"/>
    <lineage>
        <taxon>Eukaryota</taxon>
        <taxon>Fungi</taxon>
        <taxon>Dikarya</taxon>
        <taxon>Basidiomycota</taxon>
        <taxon>Agaricomycotina</taxon>
        <taxon>Agaricomycetes</taxon>
        <taxon>Polyporales</taxon>
        <taxon>Steccherinaceae</taxon>
        <taxon>Steccherinum</taxon>
    </lineage>
</organism>
<dbReference type="Pfam" id="PF14737">
    <property type="entry name" value="DUF4470"/>
    <property type="match status" value="1"/>
</dbReference>
<dbReference type="Gene3D" id="6.10.140.2220">
    <property type="match status" value="1"/>
</dbReference>
<keyword evidence="2 4" id="KW-0863">Zinc-finger</keyword>
<protein>
    <recommendedName>
        <fullName evidence="5">MYND-type domain-containing protein</fullName>
    </recommendedName>
</protein>